<evidence type="ECO:0000313" key="3">
    <source>
        <dbReference type="EMBL" id="CAA7409430.1"/>
    </source>
</evidence>
<dbReference type="Pfam" id="PF01424">
    <property type="entry name" value="R3H"/>
    <property type="match status" value="1"/>
</dbReference>
<dbReference type="SMART" id="SM00443">
    <property type="entry name" value="G_patch"/>
    <property type="match status" value="2"/>
</dbReference>
<evidence type="ECO:0000256" key="1">
    <source>
        <dbReference type="SAM" id="MobiDB-lite"/>
    </source>
</evidence>
<evidence type="ECO:0000313" key="4">
    <source>
        <dbReference type="Proteomes" id="UP000663760"/>
    </source>
</evidence>
<organism evidence="3 4">
    <name type="scientific">Spirodela intermedia</name>
    <name type="common">Intermediate duckweed</name>
    <dbReference type="NCBI Taxonomy" id="51605"/>
    <lineage>
        <taxon>Eukaryota</taxon>
        <taxon>Viridiplantae</taxon>
        <taxon>Streptophyta</taxon>
        <taxon>Embryophyta</taxon>
        <taxon>Tracheophyta</taxon>
        <taxon>Spermatophyta</taxon>
        <taxon>Magnoliopsida</taxon>
        <taxon>Liliopsida</taxon>
        <taxon>Araceae</taxon>
        <taxon>Lemnoideae</taxon>
        <taxon>Spirodela</taxon>
    </lineage>
</organism>
<dbReference type="CDD" id="cd02646">
    <property type="entry name" value="R3H_G-patch"/>
    <property type="match status" value="1"/>
</dbReference>
<feature type="region of interest" description="Disordered" evidence="1">
    <location>
        <begin position="1"/>
        <end position="117"/>
    </location>
</feature>
<gene>
    <name evidence="3" type="ORF">SI8410_16020108</name>
</gene>
<dbReference type="AlphaFoldDB" id="A0A7I8LI23"/>
<feature type="region of interest" description="Disordered" evidence="1">
    <location>
        <begin position="174"/>
        <end position="195"/>
    </location>
</feature>
<sequence>MEQEEEKAEEATVVVNASSPNPTRNKKKSDGFLSIGGLRLYTEEISSPGEDSDGLLDDTDGDYENDDGDSVEEKFQDSAEDSTSDSEEEEESSEGDTSSDDYGDGSDIDEEVMQDYLAGIGGADELLKAEWLAENLEDHDVDNSSTGDSSDESVEKLGPFALMNLSEEYGMQKAKEKNKKVKRSNSGSSLGLPIRANKSTPLDDLLFAKDRRAVSGRKTRDCTMISRSWPSNARKSKMDKKIRGEKKKHRKELIAKKRRERMLNRGVDLEQVNLELRRMVLAERDVFSFQPMHSRDCAQVQRLASIYRLRSGCQGSGKRRFVTVLRTAHTSLPSANDAHRLEKLLGLDDESDFAVGPGKEGKTPARVWSSRGRLSGPPHRSASSKLMMNSGGGGGGGSAGRRRSSTGGVGVYADKPVSFISCGVMQVDPEAAAMVIDSKEGGSPERTEQLSAEAGSSRLGAFELHTKGFGSRMMAKMGFAEGGGLGRDGQGIVLPIEAVRRPKSLGLGVQFDGGAAAGDDAVVESPAGSGRKPPRRAPASGGGGKNGSRAKDDRGIGSFERHTRGFGSKMMARMGYVPGSGLGRDAQGITAPLAAVKLPKSLGLGASA</sequence>
<dbReference type="InterPro" id="IPR000467">
    <property type="entry name" value="G_patch_dom"/>
</dbReference>
<dbReference type="PROSITE" id="PS50174">
    <property type="entry name" value="G_PATCH"/>
    <property type="match status" value="2"/>
</dbReference>
<dbReference type="InterPro" id="IPR036867">
    <property type="entry name" value="R3H_dom_sf"/>
</dbReference>
<feature type="domain" description="G-patch" evidence="2">
    <location>
        <begin position="563"/>
        <end position="608"/>
    </location>
</feature>
<reference evidence="3" key="1">
    <citation type="submission" date="2020-02" db="EMBL/GenBank/DDBJ databases">
        <authorList>
            <person name="Scholz U."/>
            <person name="Mascher M."/>
            <person name="Fiebig A."/>
        </authorList>
    </citation>
    <scope>NUCLEOTIDE SEQUENCE</scope>
</reference>
<dbReference type="InterPro" id="IPR034082">
    <property type="entry name" value="R3H_G-patch"/>
</dbReference>
<feature type="compositionally biased region" description="Low complexity" evidence="1">
    <location>
        <begin position="518"/>
        <end position="531"/>
    </location>
</feature>
<feature type="region of interest" description="Disordered" evidence="1">
    <location>
        <begin position="518"/>
        <end position="561"/>
    </location>
</feature>
<dbReference type="Pfam" id="PF01585">
    <property type="entry name" value="G-patch"/>
    <property type="match status" value="2"/>
</dbReference>
<feature type="region of interest" description="Disordered" evidence="1">
    <location>
        <begin position="355"/>
        <end position="407"/>
    </location>
</feature>
<dbReference type="PANTHER" id="PTHR47423:SF2">
    <property type="entry name" value="PROTEIN SQS1"/>
    <property type="match status" value="1"/>
</dbReference>
<keyword evidence="4" id="KW-1185">Reference proteome</keyword>
<feature type="compositionally biased region" description="Acidic residues" evidence="1">
    <location>
        <begin position="78"/>
        <end position="113"/>
    </location>
</feature>
<accession>A0A7I8LI23</accession>
<name>A0A7I8LI23_SPIIN</name>
<proteinExistence type="predicted"/>
<dbReference type="Gene3D" id="3.30.1370.50">
    <property type="entry name" value="R3H-like domain"/>
    <property type="match status" value="1"/>
</dbReference>
<dbReference type="PANTHER" id="PTHR47423">
    <property type="entry name" value="G-PATCH DOMAIN CONTAINING PROTEIN"/>
    <property type="match status" value="1"/>
</dbReference>
<dbReference type="GO" id="GO:0003676">
    <property type="term" value="F:nucleic acid binding"/>
    <property type="evidence" value="ECO:0007669"/>
    <property type="project" value="InterPro"/>
</dbReference>
<dbReference type="OrthoDB" id="29523at2759"/>
<feature type="compositionally biased region" description="Gly residues" evidence="1">
    <location>
        <begin position="390"/>
        <end position="399"/>
    </location>
</feature>
<feature type="region of interest" description="Disordered" evidence="1">
    <location>
        <begin position="230"/>
        <end position="251"/>
    </location>
</feature>
<dbReference type="InterPro" id="IPR001374">
    <property type="entry name" value="R3H_dom"/>
</dbReference>
<evidence type="ECO:0000259" key="2">
    <source>
        <dbReference type="PROSITE" id="PS50174"/>
    </source>
</evidence>
<feature type="domain" description="G-patch" evidence="2">
    <location>
        <begin position="466"/>
        <end position="512"/>
    </location>
</feature>
<feature type="compositionally biased region" description="Basic and acidic residues" evidence="1">
    <location>
        <begin position="549"/>
        <end position="561"/>
    </location>
</feature>
<dbReference type="EMBL" id="LR746279">
    <property type="protein sequence ID" value="CAA7409430.1"/>
    <property type="molecule type" value="Genomic_DNA"/>
</dbReference>
<feature type="compositionally biased region" description="Acidic residues" evidence="1">
    <location>
        <begin position="50"/>
        <end position="70"/>
    </location>
</feature>
<feature type="compositionally biased region" description="Basic residues" evidence="1">
    <location>
        <begin position="234"/>
        <end position="251"/>
    </location>
</feature>
<protein>
    <recommendedName>
        <fullName evidence="2">G-patch domain-containing protein</fullName>
    </recommendedName>
</protein>
<dbReference type="Proteomes" id="UP000663760">
    <property type="component" value="Chromosome 16"/>
</dbReference>